<sequence>MMLYTQLSSSDNALFVAMVGMLPIIFGLFIVIPSTLYRTIFVLINKPKQSLIENHFNDGLAMTLLFGAALVDIIFR</sequence>
<gene>
    <name evidence="2" type="ORF">SJ2017_0961</name>
</gene>
<dbReference type="EMBL" id="CP020472">
    <property type="protein sequence ID" value="ARD21292.1"/>
    <property type="molecule type" value="Genomic_DNA"/>
</dbReference>
<organism evidence="2 3">
    <name type="scientific">Shewanella japonica</name>
    <dbReference type="NCBI Taxonomy" id="93973"/>
    <lineage>
        <taxon>Bacteria</taxon>
        <taxon>Pseudomonadati</taxon>
        <taxon>Pseudomonadota</taxon>
        <taxon>Gammaproteobacteria</taxon>
        <taxon>Alteromonadales</taxon>
        <taxon>Shewanellaceae</taxon>
        <taxon>Shewanella</taxon>
    </lineage>
</organism>
<proteinExistence type="predicted"/>
<name>A0ABN4YDB2_9GAMM</name>
<reference evidence="2 3" key="1">
    <citation type="submission" date="2017-03" db="EMBL/GenBank/DDBJ databases">
        <title>Genome sequencing of Shewanella japonica KCTC 22435.</title>
        <authorList>
            <person name="Kim K.M."/>
        </authorList>
    </citation>
    <scope>NUCLEOTIDE SEQUENCE [LARGE SCALE GENOMIC DNA]</scope>
    <source>
        <strain evidence="2 3">KCTC 22435</strain>
    </source>
</reference>
<protein>
    <submittedName>
        <fullName evidence="2">Uncharacterized protein</fullName>
    </submittedName>
</protein>
<dbReference type="Proteomes" id="UP000191820">
    <property type="component" value="Chromosome"/>
</dbReference>
<evidence type="ECO:0000313" key="2">
    <source>
        <dbReference type="EMBL" id="ARD21292.1"/>
    </source>
</evidence>
<feature type="transmembrane region" description="Helical" evidence="1">
    <location>
        <begin position="12"/>
        <end position="36"/>
    </location>
</feature>
<keyword evidence="3" id="KW-1185">Reference proteome</keyword>
<keyword evidence="1" id="KW-1133">Transmembrane helix</keyword>
<dbReference type="RefSeq" id="WP_156003158.1">
    <property type="nucleotide sequence ID" value="NZ_CP020472.1"/>
</dbReference>
<keyword evidence="1" id="KW-0472">Membrane</keyword>
<evidence type="ECO:0000256" key="1">
    <source>
        <dbReference type="SAM" id="Phobius"/>
    </source>
</evidence>
<keyword evidence="1" id="KW-0812">Transmembrane</keyword>
<accession>A0ABN4YDB2</accession>
<evidence type="ECO:0000313" key="3">
    <source>
        <dbReference type="Proteomes" id="UP000191820"/>
    </source>
</evidence>